<name>A0A9Q1GIM4_9CARY</name>
<dbReference type="PANTHER" id="PTHR33710:SF81">
    <property type="entry name" value="ENDONUCLEASE_EXONUCLEASE_PHOSPHATASE DOMAIN-CONTAINING PROTEIN"/>
    <property type="match status" value="1"/>
</dbReference>
<feature type="domain" description="Endonuclease/exonuclease/phosphatase" evidence="2">
    <location>
        <begin position="5"/>
        <end position="223"/>
    </location>
</feature>
<evidence type="ECO:0000313" key="4">
    <source>
        <dbReference type="Proteomes" id="UP001153076"/>
    </source>
</evidence>
<keyword evidence="4" id="KW-1185">Reference proteome</keyword>
<proteinExistence type="predicted"/>
<evidence type="ECO:0000313" key="3">
    <source>
        <dbReference type="EMBL" id="KAJ8421391.1"/>
    </source>
</evidence>
<gene>
    <name evidence="3" type="ORF">Cgig2_031916</name>
</gene>
<dbReference type="Proteomes" id="UP001153076">
    <property type="component" value="Unassembled WGS sequence"/>
</dbReference>
<sequence length="436" mass="51304">MERICSWNIRGLNRPNKQEDVRIFLHEKQIGFVDLLETKVKEEKVDRIANNIFQGWHWHHNFTSHIRGRIWIAWRPRTDRVQIISQSDQMIHCKATHIATMKNFFISFVYGANHETQRRQLWEDLIHIAQDMEEAWCILGDFNAVLYPGDRIGGTKVQYHEIKNFSECMSTCEVQELQSNGPYYTWTNKIIWTRIDRVFMNTYWYNIFALSHLTYMANSLSDHTAMTLSFPWCPKPKSSFQFCDMWIRDPSFLPLMSSIAEHLHSHNPTTNLKLLLQHAKRVLQKLNKESYADLKAQLSKARAVLEKAQLKLSENPGDTDLAQQVEESRVHYIQILSSVIDIIKQQSKADWIGYGDESTRYFFAKIKKRKTDTYILSIQNDQGQTRHGFEEVKDVMHTYYQALLGKQPWERTQLDPQVIGKGGWLRQLFMNSSKQA</sequence>
<dbReference type="PANTHER" id="PTHR33710">
    <property type="entry name" value="BNAC02G09200D PROTEIN"/>
    <property type="match status" value="1"/>
</dbReference>
<dbReference type="Pfam" id="PF03372">
    <property type="entry name" value="Exo_endo_phos"/>
    <property type="match status" value="1"/>
</dbReference>
<reference evidence="3" key="1">
    <citation type="submission" date="2022-04" db="EMBL/GenBank/DDBJ databases">
        <title>Carnegiea gigantea Genome sequencing and assembly v2.</title>
        <authorList>
            <person name="Copetti D."/>
            <person name="Sanderson M.J."/>
            <person name="Burquez A."/>
            <person name="Wojciechowski M.F."/>
        </authorList>
    </citation>
    <scope>NUCLEOTIDE SEQUENCE</scope>
    <source>
        <strain evidence="3">SGP5-SGP5p</strain>
        <tissue evidence="3">Aerial part</tissue>
    </source>
</reference>
<dbReference type="AlphaFoldDB" id="A0A9Q1GIM4"/>
<protein>
    <recommendedName>
        <fullName evidence="2">Endonuclease/exonuclease/phosphatase domain-containing protein</fullName>
    </recommendedName>
</protein>
<dbReference type="EMBL" id="JAKOGI010002744">
    <property type="protein sequence ID" value="KAJ8421391.1"/>
    <property type="molecule type" value="Genomic_DNA"/>
</dbReference>
<dbReference type="InterPro" id="IPR005135">
    <property type="entry name" value="Endo/exonuclease/phosphatase"/>
</dbReference>
<dbReference type="Gene3D" id="3.60.10.10">
    <property type="entry name" value="Endonuclease/exonuclease/phosphatase"/>
    <property type="match status" value="1"/>
</dbReference>
<dbReference type="OrthoDB" id="1742302at2759"/>
<evidence type="ECO:0000259" key="2">
    <source>
        <dbReference type="Pfam" id="PF03372"/>
    </source>
</evidence>
<dbReference type="SUPFAM" id="SSF56219">
    <property type="entry name" value="DNase I-like"/>
    <property type="match status" value="1"/>
</dbReference>
<keyword evidence="1" id="KW-0175">Coiled coil</keyword>
<evidence type="ECO:0000256" key="1">
    <source>
        <dbReference type="SAM" id="Coils"/>
    </source>
</evidence>
<organism evidence="3 4">
    <name type="scientific">Carnegiea gigantea</name>
    <dbReference type="NCBI Taxonomy" id="171969"/>
    <lineage>
        <taxon>Eukaryota</taxon>
        <taxon>Viridiplantae</taxon>
        <taxon>Streptophyta</taxon>
        <taxon>Embryophyta</taxon>
        <taxon>Tracheophyta</taxon>
        <taxon>Spermatophyta</taxon>
        <taxon>Magnoliopsida</taxon>
        <taxon>eudicotyledons</taxon>
        <taxon>Gunneridae</taxon>
        <taxon>Pentapetalae</taxon>
        <taxon>Caryophyllales</taxon>
        <taxon>Cactineae</taxon>
        <taxon>Cactaceae</taxon>
        <taxon>Cactoideae</taxon>
        <taxon>Echinocereeae</taxon>
        <taxon>Carnegiea</taxon>
    </lineage>
</organism>
<comment type="caution">
    <text evidence="3">The sequence shown here is derived from an EMBL/GenBank/DDBJ whole genome shotgun (WGS) entry which is preliminary data.</text>
</comment>
<accession>A0A9Q1GIM4</accession>
<dbReference type="GO" id="GO:0003824">
    <property type="term" value="F:catalytic activity"/>
    <property type="evidence" value="ECO:0007669"/>
    <property type="project" value="InterPro"/>
</dbReference>
<dbReference type="InterPro" id="IPR036691">
    <property type="entry name" value="Endo/exonu/phosph_ase_sf"/>
</dbReference>
<feature type="coiled-coil region" evidence="1">
    <location>
        <begin position="269"/>
        <end position="311"/>
    </location>
</feature>